<feature type="domain" description="PAS" evidence="13">
    <location>
        <begin position="90"/>
        <end position="127"/>
    </location>
</feature>
<organism evidence="15 16">
    <name type="scientific">Methylobacterium aerolatum</name>
    <dbReference type="NCBI Taxonomy" id="418708"/>
    <lineage>
        <taxon>Bacteria</taxon>
        <taxon>Pseudomonadati</taxon>
        <taxon>Pseudomonadota</taxon>
        <taxon>Alphaproteobacteria</taxon>
        <taxon>Hyphomicrobiales</taxon>
        <taxon>Methylobacteriaceae</taxon>
        <taxon>Methylobacterium</taxon>
    </lineage>
</organism>
<evidence type="ECO:0000256" key="4">
    <source>
        <dbReference type="ARBA" id="ARBA00022553"/>
    </source>
</evidence>
<dbReference type="InterPro" id="IPR036890">
    <property type="entry name" value="HATPase_C_sf"/>
</dbReference>
<keyword evidence="5" id="KW-0285">Flavoprotein</keyword>
<dbReference type="Proteomes" id="UP001231124">
    <property type="component" value="Unassembled WGS sequence"/>
</dbReference>
<keyword evidence="7" id="KW-0808">Transferase</keyword>
<keyword evidence="12" id="KW-0843">Virulence</keyword>
<keyword evidence="9" id="KW-0547">Nucleotide-binding</keyword>
<accession>A0ABU0HZ75</accession>
<keyword evidence="6" id="KW-0288">FMN</keyword>
<evidence type="ECO:0000256" key="2">
    <source>
        <dbReference type="ARBA" id="ARBA00012438"/>
    </source>
</evidence>
<evidence type="ECO:0000256" key="12">
    <source>
        <dbReference type="ARBA" id="ARBA00023026"/>
    </source>
</evidence>
<dbReference type="InterPro" id="IPR000700">
    <property type="entry name" value="PAS-assoc_C"/>
</dbReference>
<evidence type="ECO:0000256" key="3">
    <source>
        <dbReference type="ARBA" id="ARBA00021740"/>
    </source>
</evidence>
<reference evidence="15 16" key="1">
    <citation type="submission" date="2023-07" db="EMBL/GenBank/DDBJ databases">
        <title>Genomic Encyclopedia of Type Strains, Phase IV (KMG-IV): sequencing the most valuable type-strain genomes for metagenomic binning, comparative biology and taxonomic classification.</title>
        <authorList>
            <person name="Goeker M."/>
        </authorList>
    </citation>
    <scope>NUCLEOTIDE SEQUENCE [LARGE SCALE GENOMIC DNA]</scope>
    <source>
        <strain evidence="15 16">DSM 19013</strain>
    </source>
</reference>
<dbReference type="NCBIfam" id="TIGR00229">
    <property type="entry name" value="sensory_box"/>
    <property type="match status" value="1"/>
</dbReference>
<dbReference type="Gene3D" id="3.30.565.10">
    <property type="entry name" value="Histidine kinase-like ATPase, C-terminal domain"/>
    <property type="match status" value="1"/>
</dbReference>
<evidence type="ECO:0000313" key="15">
    <source>
        <dbReference type="EMBL" id="MDQ0447653.1"/>
    </source>
</evidence>
<dbReference type="RefSeq" id="WP_238202799.1">
    <property type="nucleotide sequence ID" value="NZ_BPQE01000011.1"/>
</dbReference>
<evidence type="ECO:0000256" key="1">
    <source>
        <dbReference type="ARBA" id="ARBA00000085"/>
    </source>
</evidence>
<keyword evidence="11" id="KW-0067">ATP-binding</keyword>
<evidence type="ECO:0000259" key="13">
    <source>
        <dbReference type="PROSITE" id="PS50112"/>
    </source>
</evidence>
<dbReference type="InterPro" id="IPR013656">
    <property type="entry name" value="PAS_4"/>
</dbReference>
<evidence type="ECO:0000259" key="14">
    <source>
        <dbReference type="PROSITE" id="PS50113"/>
    </source>
</evidence>
<evidence type="ECO:0000256" key="6">
    <source>
        <dbReference type="ARBA" id="ARBA00022643"/>
    </source>
</evidence>
<dbReference type="PANTHER" id="PTHR41523">
    <property type="entry name" value="TWO-COMPONENT SYSTEM SENSOR PROTEIN"/>
    <property type="match status" value="1"/>
</dbReference>
<evidence type="ECO:0000256" key="11">
    <source>
        <dbReference type="ARBA" id="ARBA00022840"/>
    </source>
</evidence>
<feature type="domain" description="PAC" evidence="14">
    <location>
        <begin position="164"/>
        <end position="215"/>
    </location>
</feature>
<name>A0ABU0HZ75_9HYPH</name>
<comment type="caution">
    <text evidence="15">The sequence shown here is derived from an EMBL/GenBank/DDBJ whole genome shotgun (WGS) entry which is preliminary data.</text>
</comment>
<dbReference type="EC" id="2.7.13.3" evidence="2"/>
<keyword evidence="10" id="KW-0418">Kinase</keyword>
<gene>
    <name evidence="15" type="ORF">QO012_002153</name>
</gene>
<dbReference type="CDD" id="cd00130">
    <property type="entry name" value="PAS"/>
    <property type="match status" value="1"/>
</dbReference>
<dbReference type="SUPFAM" id="SSF55785">
    <property type="entry name" value="PYP-like sensor domain (PAS domain)"/>
    <property type="match status" value="1"/>
</dbReference>
<sequence length="421" mass="45581">MNTLSALLEPDEREGRIRYLEAENARLRNLLTQATELANVELERNKRLGRIVEAVRTAAEETAVLYRRDIEDGAARLATAEELNAQLRASEEFNRRILWTTTDFIAVLDLDGRLITVSENGPSILGLDSPAAAIGKPWPDFWTCLEDAAAIGSSLHAARLGASSRFQARLQGRRATTWWDIAVTPIHGADERPERILAVARDITELKRTEDRQTLLMQELSHRMKNTLALVQAVAAQTLRNAPSLDSAAESLSARLQALAKAHDVLLQGSFASASLVALVETCVQLHSDGEPGRFRVAGPDVTLSPHQGMTLALMLHELATNATKYGSLSTPGGHVEIGWTVFDGPQGQGPLLRFSWEEANGPPVVPPTRTGFGSRLIARTLAHSFGGTVRLAYPVTGAVLTFESALQSIVTGEPAARNAG</sequence>
<evidence type="ECO:0000256" key="7">
    <source>
        <dbReference type="ARBA" id="ARBA00022679"/>
    </source>
</evidence>
<dbReference type="InterPro" id="IPR011102">
    <property type="entry name" value="Sig_transdc_His_kinase_HWE"/>
</dbReference>
<keyword evidence="8" id="KW-0677">Repeat</keyword>
<dbReference type="PROSITE" id="PS50112">
    <property type="entry name" value="PAS"/>
    <property type="match status" value="1"/>
</dbReference>
<comment type="catalytic activity">
    <reaction evidence="1">
        <text>ATP + protein L-histidine = ADP + protein N-phospho-L-histidine.</text>
        <dbReference type="EC" id="2.7.13.3"/>
    </reaction>
</comment>
<dbReference type="PROSITE" id="PS50113">
    <property type="entry name" value="PAC"/>
    <property type="match status" value="1"/>
</dbReference>
<protein>
    <recommendedName>
        <fullName evidence="3">Blue-light-activated histidine kinase</fullName>
        <ecNumber evidence="2">2.7.13.3</ecNumber>
    </recommendedName>
</protein>
<evidence type="ECO:0000256" key="10">
    <source>
        <dbReference type="ARBA" id="ARBA00022777"/>
    </source>
</evidence>
<keyword evidence="16" id="KW-1185">Reference proteome</keyword>
<dbReference type="PANTHER" id="PTHR41523:SF7">
    <property type="entry name" value="HISTIDINE KINASE"/>
    <property type="match status" value="1"/>
</dbReference>
<dbReference type="Pfam" id="PF08448">
    <property type="entry name" value="PAS_4"/>
    <property type="match status" value="1"/>
</dbReference>
<dbReference type="EMBL" id="JAUSVP010000005">
    <property type="protein sequence ID" value="MDQ0447653.1"/>
    <property type="molecule type" value="Genomic_DNA"/>
</dbReference>
<evidence type="ECO:0000256" key="8">
    <source>
        <dbReference type="ARBA" id="ARBA00022737"/>
    </source>
</evidence>
<evidence type="ECO:0000256" key="9">
    <source>
        <dbReference type="ARBA" id="ARBA00022741"/>
    </source>
</evidence>
<keyword evidence="4" id="KW-0597">Phosphoprotein</keyword>
<evidence type="ECO:0000313" key="16">
    <source>
        <dbReference type="Proteomes" id="UP001231124"/>
    </source>
</evidence>
<dbReference type="InterPro" id="IPR000014">
    <property type="entry name" value="PAS"/>
</dbReference>
<dbReference type="Gene3D" id="3.30.450.20">
    <property type="entry name" value="PAS domain"/>
    <property type="match status" value="1"/>
</dbReference>
<dbReference type="Pfam" id="PF07536">
    <property type="entry name" value="HWE_HK"/>
    <property type="match status" value="1"/>
</dbReference>
<dbReference type="InterPro" id="IPR035965">
    <property type="entry name" value="PAS-like_dom_sf"/>
</dbReference>
<dbReference type="SMART" id="SM00911">
    <property type="entry name" value="HWE_HK"/>
    <property type="match status" value="1"/>
</dbReference>
<evidence type="ECO:0000256" key="5">
    <source>
        <dbReference type="ARBA" id="ARBA00022630"/>
    </source>
</evidence>
<proteinExistence type="predicted"/>